<reference evidence="1" key="1">
    <citation type="journal article" date="2017" name="Nature">
        <title>The genome of Chenopodium quinoa.</title>
        <authorList>
            <person name="Jarvis D.E."/>
            <person name="Ho Y.S."/>
            <person name="Lightfoot D.J."/>
            <person name="Schmoeckel S.M."/>
            <person name="Li B."/>
            <person name="Borm T.J.A."/>
            <person name="Ohyanagi H."/>
            <person name="Mineta K."/>
            <person name="Michell C.T."/>
            <person name="Saber N."/>
            <person name="Kharbatia N.M."/>
            <person name="Rupper R.R."/>
            <person name="Sharp A.R."/>
            <person name="Dally N."/>
            <person name="Boughton B.A."/>
            <person name="Woo Y.H."/>
            <person name="Gao G."/>
            <person name="Schijlen E.G.W.M."/>
            <person name="Guo X."/>
            <person name="Momin A.A."/>
            <person name="Negrao S."/>
            <person name="Al-Babili S."/>
            <person name="Gehring C."/>
            <person name="Roessner U."/>
            <person name="Jung C."/>
            <person name="Murphy K."/>
            <person name="Arold S.T."/>
            <person name="Gojobori T."/>
            <person name="van der Linden C.G."/>
            <person name="van Loo E.N."/>
            <person name="Jellen E.N."/>
            <person name="Maughan P.J."/>
            <person name="Tester M."/>
        </authorList>
    </citation>
    <scope>NUCLEOTIDE SEQUENCE [LARGE SCALE GENOMIC DNA]</scope>
    <source>
        <strain evidence="1">cv. PI 614886</strain>
    </source>
</reference>
<dbReference type="Gene3D" id="2.40.70.10">
    <property type="entry name" value="Acid Proteases"/>
    <property type="match status" value="1"/>
</dbReference>
<organism evidence="1 2">
    <name type="scientific">Chenopodium quinoa</name>
    <name type="common">Quinoa</name>
    <dbReference type="NCBI Taxonomy" id="63459"/>
    <lineage>
        <taxon>Eukaryota</taxon>
        <taxon>Viridiplantae</taxon>
        <taxon>Streptophyta</taxon>
        <taxon>Embryophyta</taxon>
        <taxon>Tracheophyta</taxon>
        <taxon>Spermatophyta</taxon>
        <taxon>Magnoliopsida</taxon>
        <taxon>eudicotyledons</taxon>
        <taxon>Gunneridae</taxon>
        <taxon>Pentapetalae</taxon>
        <taxon>Caryophyllales</taxon>
        <taxon>Chenopodiaceae</taxon>
        <taxon>Chenopodioideae</taxon>
        <taxon>Atripliceae</taxon>
        <taxon>Chenopodium</taxon>
    </lineage>
</organism>
<dbReference type="PANTHER" id="PTHR12917">
    <property type="entry name" value="ASPARTYL PROTEASE DDI-RELATED"/>
    <property type="match status" value="1"/>
</dbReference>
<dbReference type="Proteomes" id="UP000596660">
    <property type="component" value="Unplaced"/>
</dbReference>
<dbReference type="PANTHER" id="PTHR12917:SF18">
    <property type="entry name" value="DNA DAMAGE-INDUCIBLE PROTEIN 1-LIKE"/>
    <property type="match status" value="1"/>
</dbReference>
<dbReference type="SMR" id="A0A803NB92"/>
<protein>
    <submittedName>
        <fullName evidence="1">Uncharacterized protein</fullName>
    </submittedName>
</protein>
<dbReference type="EnsemblPlants" id="AUR62043320-RA">
    <property type="protein sequence ID" value="AUR62043320-RA:cds"/>
    <property type="gene ID" value="AUR62043320"/>
</dbReference>
<dbReference type="AlphaFoldDB" id="A0A803NB92"/>
<proteinExistence type="predicted"/>
<dbReference type="Gramene" id="AUR62043320-RA">
    <property type="protein sequence ID" value="AUR62043320-RA:cds"/>
    <property type="gene ID" value="AUR62043320"/>
</dbReference>
<dbReference type="InterPro" id="IPR021109">
    <property type="entry name" value="Peptidase_aspartic_dom_sf"/>
</dbReference>
<evidence type="ECO:0000313" key="2">
    <source>
        <dbReference type="Proteomes" id="UP000596660"/>
    </source>
</evidence>
<dbReference type="Pfam" id="PF13650">
    <property type="entry name" value="Asp_protease_2"/>
    <property type="match status" value="1"/>
</dbReference>
<reference evidence="1" key="2">
    <citation type="submission" date="2021-03" db="UniProtKB">
        <authorList>
            <consortium name="EnsemblPlants"/>
        </authorList>
    </citation>
    <scope>IDENTIFICATION</scope>
</reference>
<name>A0A803NB92_CHEQI</name>
<sequence>MMATSGGESSGDNTQMGSLRLISSVKATPEAERSAKVVKVSTLPRPKGSLMFVDALVNGRASKALVDCGASHNFIAEEEAMSIGIKYVKEPGRIKAVNTSLVPILGVAYKVPICLGQWCGVVDLTVVNMDDFSLVLCLEFTDTVRPFSFEEDGPLMIKKNQGAWSVTVIRRSGSQDNLNNISVQGNQKGTRDFLGCIGRGGAPWG</sequence>
<keyword evidence="2" id="KW-1185">Reference proteome</keyword>
<evidence type="ECO:0000313" key="1">
    <source>
        <dbReference type="EnsemblPlants" id="AUR62043320-RA:cds"/>
    </source>
</evidence>
<dbReference type="CDD" id="cd00303">
    <property type="entry name" value="retropepsin_like"/>
    <property type="match status" value="1"/>
</dbReference>
<accession>A0A803NB92</accession>
<dbReference type="SUPFAM" id="SSF50630">
    <property type="entry name" value="Acid proteases"/>
    <property type="match status" value="1"/>
</dbReference>